<protein>
    <recommendedName>
        <fullName evidence="3">Flagellar FliJ protein</fullName>
    </recommendedName>
</protein>
<evidence type="ECO:0000256" key="6">
    <source>
        <dbReference type="ARBA" id="ARBA00022500"/>
    </source>
</evidence>
<dbReference type="GO" id="GO:0006935">
    <property type="term" value="P:chemotaxis"/>
    <property type="evidence" value="ECO:0007669"/>
    <property type="project" value="UniProtKB-KW"/>
</dbReference>
<dbReference type="GO" id="GO:0005886">
    <property type="term" value="C:plasma membrane"/>
    <property type="evidence" value="ECO:0007669"/>
    <property type="project" value="UniProtKB-SubCell"/>
</dbReference>
<keyword evidence="5" id="KW-1003">Cell membrane</keyword>
<dbReference type="KEGG" id="cbar:PATL70BA_0468"/>
<keyword evidence="6" id="KW-0145">Chemotaxis</keyword>
<dbReference type="Proteomes" id="UP000279029">
    <property type="component" value="Chromosome"/>
</dbReference>
<evidence type="ECO:0000256" key="7">
    <source>
        <dbReference type="ARBA" id="ARBA00022795"/>
    </source>
</evidence>
<dbReference type="Pfam" id="PF02050">
    <property type="entry name" value="FliJ"/>
    <property type="match status" value="1"/>
</dbReference>
<comment type="similarity">
    <text evidence="2">Belongs to the FliJ family.</text>
</comment>
<dbReference type="AlphaFoldDB" id="A0A3P7P7Y5"/>
<accession>A0A3P7P7Y5</accession>
<keyword evidence="8" id="KW-0653">Protein transport</keyword>
<comment type="subcellular location">
    <subcellularLocation>
        <location evidence="1">Cell membrane</location>
        <topology evidence="1">Peripheral membrane protein</topology>
        <orientation evidence="1">Cytoplasmic side</orientation>
    </subcellularLocation>
</comment>
<evidence type="ECO:0000256" key="9">
    <source>
        <dbReference type="ARBA" id="ARBA00023136"/>
    </source>
</evidence>
<keyword evidence="12" id="KW-0969">Cilium</keyword>
<dbReference type="InterPro" id="IPR053716">
    <property type="entry name" value="Flag_assembly_chemotaxis_eff"/>
</dbReference>
<sequence length="150" mass="17848">MAKFHYSMENILNVKTKIEEQKKMELAKAMMDHKVETDRQEAIKAELDATIEDFRERQKQSQSVSEFQRQNHNVNYYEKAYKAQKQVVVKAKDKVESKRKALQKALEEKKIQEKLKEKALNVFLEEEKYKEIKILDEIVGFRYSTKSGEE</sequence>
<organism evidence="12 13">
    <name type="scientific">Petrocella atlantisensis</name>
    <dbReference type="NCBI Taxonomy" id="2173034"/>
    <lineage>
        <taxon>Bacteria</taxon>
        <taxon>Bacillati</taxon>
        <taxon>Bacillota</taxon>
        <taxon>Clostridia</taxon>
        <taxon>Lachnospirales</taxon>
        <taxon>Vallitaleaceae</taxon>
        <taxon>Petrocella</taxon>
    </lineage>
</organism>
<evidence type="ECO:0000256" key="2">
    <source>
        <dbReference type="ARBA" id="ARBA00010004"/>
    </source>
</evidence>
<keyword evidence="10" id="KW-1006">Bacterial flagellum protein export</keyword>
<evidence type="ECO:0000256" key="1">
    <source>
        <dbReference type="ARBA" id="ARBA00004413"/>
    </source>
</evidence>
<keyword evidence="7" id="KW-1005">Bacterial flagellum biogenesis</keyword>
<keyword evidence="12" id="KW-0966">Cell projection</keyword>
<dbReference type="OrthoDB" id="1767518at2"/>
<evidence type="ECO:0000256" key="8">
    <source>
        <dbReference type="ARBA" id="ARBA00022927"/>
    </source>
</evidence>
<reference evidence="12 13" key="1">
    <citation type="submission" date="2018-09" db="EMBL/GenBank/DDBJ databases">
        <authorList>
            <person name="Postec A."/>
        </authorList>
    </citation>
    <scope>NUCLEOTIDE SEQUENCE [LARGE SCALE GENOMIC DNA]</scope>
    <source>
        <strain evidence="12">70B-A</strain>
    </source>
</reference>
<dbReference type="InterPro" id="IPR012823">
    <property type="entry name" value="Flagell_FliJ"/>
</dbReference>
<dbReference type="GO" id="GO:0015031">
    <property type="term" value="P:protein transport"/>
    <property type="evidence" value="ECO:0007669"/>
    <property type="project" value="UniProtKB-KW"/>
</dbReference>
<evidence type="ECO:0000313" key="13">
    <source>
        <dbReference type="Proteomes" id="UP000279029"/>
    </source>
</evidence>
<evidence type="ECO:0000256" key="4">
    <source>
        <dbReference type="ARBA" id="ARBA00022448"/>
    </source>
</evidence>
<dbReference type="GO" id="GO:0009288">
    <property type="term" value="C:bacterial-type flagellum"/>
    <property type="evidence" value="ECO:0007669"/>
    <property type="project" value="InterPro"/>
</dbReference>
<evidence type="ECO:0000256" key="5">
    <source>
        <dbReference type="ARBA" id="ARBA00022475"/>
    </source>
</evidence>
<keyword evidence="12" id="KW-0282">Flagellum</keyword>
<dbReference type="GO" id="GO:0044781">
    <property type="term" value="P:bacterial-type flagellum organization"/>
    <property type="evidence" value="ECO:0007669"/>
    <property type="project" value="UniProtKB-KW"/>
</dbReference>
<keyword evidence="11" id="KW-0175">Coiled coil</keyword>
<name>A0A3P7P7Y5_9FIRM</name>
<dbReference type="NCBIfam" id="TIGR02473">
    <property type="entry name" value="flagell_FliJ"/>
    <property type="match status" value="1"/>
</dbReference>
<proteinExistence type="inferred from homology"/>
<keyword evidence="13" id="KW-1185">Reference proteome</keyword>
<evidence type="ECO:0000256" key="3">
    <source>
        <dbReference type="ARBA" id="ARBA00020392"/>
    </source>
</evidence>
<dbReference type="EMBL" id="LR130778">
    <property type="protein sequence ID" value="VDN46323.1"/>
    <property type="molecule type" value="Genomic_DNA"/>
</dbReference>
<feature type="coiled-coil region" evidence="11">
    <location>
        <begin position="88"/>
        <end position="122"/>
    </location>
</feature>
<keyword evidence="9" id="KW-0472">Membrane</keyword>
<keyword evidence="4" id="KW-0813">Transport</keyword>
<evidence type="ECO:0000256" key="10">
    <source>
        <dbReference type="ARBA" id="ARBA00023225"/>
    </source>
</evidence>
<gene>
    <name evidence="12" type="primary">fliJ</name>
    <name evidence="12" type="ORF">PATL70BA_0468</name>
</gene>
<evidence type="ECO:0000256" key="11">
    <source>
        <dbReference type="SAM" id="Coils"/>
    </source>
</evidence>
<evidence type="ECO:0000313" key="12">
    <source>
        <dbReference type="EMBL" id="VDN46323.1"/>
    </source>
</evidence>
<dbReference type="GO" id="GO:0071973">
    <property type="term" value="P:bacterial-type flagellum-dependent cell motility"/>
    <property type="evidence" value="ECO:0007669"/>
    <property type="project" value="InterPro"/>
</dbReference>
<dbReference type="Gene3D" id="1.10.287.1700">
    <property type="match status" value="1"/>
</dbReference>